<dbReference type="EC" id="2.7.11.10" evidence="3"/>
<comment type="catalytic activity">
    <reaction evidence="12">
        <text>L-seryl-[I-kappa-B protein] + ATP = O-phospho-L-seryl-[I-kappa-B protein] + ADP + H(+)</text>
        <dbReference type="Rhea" id="RHEA:19073"/>
        <dbReference type="Rhea" id="RHEA-COMP:13698"/>
        <dbReference type="Rhea" id="RHEA-COMP:13699"/>
        <dbReference type="ChEBI" id="CHEBI:15378"/>
        <dbReference type="ChEBI" id="CHEBI:29999"/>
        <dbReference type="ChEBI" id="CHEBI:30616"/>
        <dbReference type="ChEBI" id="CHEBI:83421"/>
        <dbReference type="ChEBI" id="CHEBI:456216"/>
        <dbReference type="EC" id="2.7.11.10"/>
    </reaction>
</comment>
<reference evidence="15 16" key="1">
    <citation type="submission" date="2024-04" db="EMBL/GenBank/DDBJ databases">
        <authorList>
            <consortium name="Genoscope - CEA"/>
            <person name="William W."/>
        </authorList>
    </citation>
    <scope>NUCLEOTIDE SEQUENCE [LARGE SCALE GENOMIC DNA]</scope>
</reference>
<keyword evidence="10" id="KW-0067">ATP-binding</keyword>
<evidence type="ECO:0000313" key="15">
    <source>
        <dbReference type="EMBL" id="CAL1531320.1"/>
    </source>
</evidence>
<dbReference type="InterPro" id="IPR008271">
    <property type="entry name" value="Ser/Thr_kinase_AS"/>
</dbReference>
<comment type="subcellular location">
    <subcellularLocation>
        <location evidence="2">Cytoplasm</location>
    </subcellularLocation>
    <subcellularLocation>
        <location evidence="1">Nucleus</location>
    </subcellularLocation>
</comment>
<dbReference type="PROSITE" id="PS00108">
    <property type="entry name" value="PROTEIN_KINASE_ST"/>
    <property type="match status" value="1"/>
</dbReference>
<keyword evidence="8" id="KW-0547">Nucleotide-binding</keyword>
<evidence type="ECO:0000259" key="14">
    <source>
        <dbReference type="PROSITE" id="PS50011"/>
    </source>
</evidence>
<protein>
    <recommendedName>
        <fullName evidence="3">IkappaB kinase</fullName>
        <ecNumber evidence="3">2.7.11.10</ecNumber>
    </recommendedName>
</protein>
<dbReference type="InterPro" id="IPR051180">
    <property type="entry name" value="IKK"/>
</dbReference>
<evidence type="ECO:0000256" key="11">
    <source>
        <dbReference type="ARBA" id="ARBA00023242"/>
    </source>
</evidence>
<sequence>MMDVKKEEKQETWKNIQVLGQGAFGYITLWMNQASNEKIAIKTCRHKEEMPDKTWERWKMEVFIMSRLNHDNVIRSVAVPPQLQPGKDSPPILAMEFCQGGDLRKVLNKPENCCGLKEFEIRQLVAGVGSGIEYLHSNRIIHRDLKPENIVLKPIDGNKTLYKIIDLGYAKELDINSICNSYVGTMQYLAPELLVGKAYSKTVDYWSLGSLVFECITGFRPFLPTLPPVEWHNVVCKKSPDDICAQYDERREIRFSKKLPSSNQLCRPLQGFFEQWLRLMLRWDPKARGGGIIQMEGVERPKCFCLLEKIIAVKIFHILHVEENTVLSFTVTDTHTIEDVNQAILHETVIPLDQQYVILADGLRLEAQALAVQSCSDSNTEDLMVFLFRSGPLQLQQKYNKKKLPLAVQAIVKEPNTLLPAKEHRKAWAQAVHWCTEISREYKRLVSAFRAALLHLLRNNSLILKQKTQMISDIGKLMACKELFQTSLDFDLQQGREVIKTSERIYQQWTEMARTINSFNDLKERVENLDNKVQTFSGEITDLQRSPVGKINQNMELEEFETKAKALYGELLGATQGTSGEGSRDMMDHHRMVDLIGKCYMKRDELTRNLYKQLSKVLDVQQRLEPLIPELNMSEGEIEAASKQLKSMQCHRQKDVWRLLKNSETHRAPGQNVEQETFSLATLNNSQNSSLFDRFKFNSLSSNLESIKLIDECQTNAQRLQEMVDTMVKEQAESLEYISTQDSITR</sequence>
<dbReference type="PROSITE" id="PS50011">
    <property type="entry name" value="PROTEIN_KINASE_DOM"/>
    <property type="match status" value="1"/>
</dbReference>
<dbReference type="Pfam" id="PF18397">
    <property type="entry name" value="IKBKB_SDD"/>
    <property type="match status" value="1"/>
</dbReference>
<dbReference type="InterPro" id="IPR000719">
    <property type="entry name" value="Prot_kinase_dom"/>
</dbReference>
<proteinExistence type="predicted"/>
<keyword evidence="9" id="KW-0418">Kinase</keyword>
<keyword evidence="4" id="KW-0963">Cytoplasm</keyword>
<dbReference type="InterPro" id="IPR041185">
    <property type="entry name" value="IKBKB_SDD"/>
</dbReference>
<organism evidence="15 16">
    <name type="scientific">Lymnaea stagnalis</name>
    <name type="common">Great pond snail</name>
    <name type="synonym">Helix stagnalis</name>
    <dbReference type="NCBI Taxonomy" id="6523"/>
    <lineage>
        <taxon>Eukaryota</taxon>
        <taxon>Metazoa</taxon>
        <taxon>Spiralia</taxon>
        <taxon>Lophotrochozoa</taxon>
        <taxon>Mollusca</taxon>
        <taxon>Gastropoda</taxon>
        <taxon>Heterobranchia</taxon>
        <taxon>Euthyneura</taxon>
        <taxon>Panpulmonata</taxon>
        <taxon>Hygrophila</taxon>
        <taxon>Lymnaeoidea</taxon>
        <taxon>Lymnaeidae</taxon>
        <taxon>Lymnaea</taxon>
    </lineage>
</organism>
<dbReference type="Pfam" id="PF00069">
    <property type="entry name" value="Pkinase"/>
    <property type="match status" value="1"/>
</dbReference>
<accession>A0AAV2HC23</accession>
<name>A0AAV2HC23_LYMST</name>
<dbReference type="GO" id="GO:0045944">
    <property type="term" value="P:positive regulation of transcription by RNA polymerase II"/>
    <property type="evidence" value="ECO:0007669"/>
    <property type="project" value="TreeGrafter"/>
</dbReference>
<evidence type="ECO:0000256" key="9">
    <source>
        <dbReference type="ARBA" id="ARBA00022777"/>
    </source>
</evidence>
<evidence type="ECO:0000256" key="8">
    <source>
        <dbReference type="ARBA" id="ARBA00022741"/>
    </source>
</evidence>
<dbReference type="Gene3D" id="1.10.510.10">
    <property type="entry name" value="Transferase(Phosphotransferase) domain 1"/>
    <property type="match status" value="1"/>
</dbReference>
<evidence type="ECO:0000256" key="13">
    <source>
        <dbReference type="SAM" id="Coils"/>
    </source>
</evidence>
<dbReference type="Gene3D" id="1.20.1270.250">
    <property type="match status" value="1"/>
</dbReference>
<keyword evidence="7" id="KW-0808">Transferase</keyword>
<evidence type="ECO:0000256" key="7">
    <source>
        <dbReference type="ARBA" id="ARBA00022679"/>
    </source>
</evidence>
<dbReference type="GO" id="GO:0005634">
    <property type="term" value="C:nucleus"/>
    <property type="evidence" value="ECO:0007669"/>
    <property type="project" value="UniProtKB-SubCell"/>
</dbReference>
<dbReference type="PANTHER" id="PTHR22969:SF17">
    <property type="entry name" value="INHIBITOR OF NUCLEAR FACTOR KAPPA-B KINASE SUBUNIT BETA"/>
    <property type="match status" value="1"/>
</dbReference>
<feature type="coiled-coil region" evidence="13">
    <location>
        <begin position="512"/>
        <end position="546"/>
    </location>
</feature>
<dbReference type="SUPFAM" id="SSF56112">
    <property type="entry name" value="Protein kinase-like (PK-like)"/>
    <property type="match status" value="1"/>
</dbReference>
<keyword evidence="5" id="KW-0723">Serine/threonine-protein kinase</keyword>
<dbReference type="Proteomes" id="UP001497497">
    <property type="component" value="Unassembled WGS sequence"/>
</dbReference>
<keyword evidence="11" id="KW-0539">Nucleus</keyword>
<dbReference type="GO" id="GO:0008384">
    <property type="term" value="F:IkappaB kinase activity"/>
    <property type="evidence" value="ECO:0007669"/>
    <property type="project" value="UniProtKB-EC"/>
</dbReference>
<evidence type="ECO:0000256" key="12">
    <source>
        <dbReference type="ARBA" id="ARBA00048789"/>
    </source>
</evidence>
<dbReference type="Gene3D" id="3.10.20.90">
    <property type="entry name" value="Phosphatidylinositol 3-kinase Catalytic Subunit, Chain A, domain 1"/>
    <property type="match status" value="1"/>
</dbReference>
<dbReference type="SMART" id="SM00220">
    <property type="entry name" value="S_TKc"/>
    <property type="match status" value="1"/>
</dbReference>
<evidence type="ECO:0000256" key="1">
    <source>
        <dbReference type="ARBA" id="ARBA00004123"/>
    </source>
</evidence>
<dbReference type="GO" id="GO:0008385">
    <property type="term" value="C:IkappaB kinase complex"/>
    <property type="evidence" value="ECO:0007669"/>
    <property type="project" value="TreeGrafter"/>
</dbReference>
<dbReference type="AlphaFoldDB" id="A0AAV2HC23"/>
<feature type="domain" description="Protein kinase" evidence="14">
    <location>
        <begin position="13"/>
        <end position="303"/>
    </location>
</feature>
<gene>
    <name evidence="15" type="ORF">GSLYS_00005415001</name>
</gene>
<keyword evidence="16" id="KW-1185">Reference proteome</keyword>
<evidence type="ECO:0000256" key="10">
    <source>
        <dbReference type="ARBA" id="ARBA00022840"/>
    </source>
</evidence>
<dbReference type="InterPro" id="IPR046375">
    <property type="entry name" value="IKBKB_SDD_sf"/>
</dbReference>
<dbReference type="GO" id="GO:0033209">
    <property type="term" value="P:tumor necrosis factor-mediated signaling pathway"/>
    <property type="evidence" value="ECO:0007669"/>
    <property type="project" value="TreeGrafter"/>
</dbReference>
<dbReference type="FunFam" id="1.10.510.10:FF:000147">
    <property type="entry name" value="Inhibitor of nuclear factor kappa-B kinase subunit beta"/>
    <property type="match status" value="1"/>
</dbReference>
<keyword evidence="6" id="KW-0597">Phosphoprotein</keyword>
<dbReference type="GO" id="GO:0005524">
    <property type="term" value="F:ATP binding"/>
    <property type="evidence" value="ECO:0007669"/>
    <property type="project" value="UniProtKB-KW"/>
</dbReference>
<comment type="caution">
    <text evidence="15">The sequence shown here is derived from an EMBL/GenBank/DDBJ whole genome shotgun (WGS) entry which is preliminary data.</text>
</comment>
<evidence type="ECO:0000256" key="6">
    <source>
        <dbReference type="ARBA" id="ARBA00022553"/>
    </source>
</evidence>
<evidence type="ECO:0000256" key="4">
    <source>
        <dbReference type="ARBA" id="ARBA00022490"/>
    </source>
</evidence>
<evidence type="ECO:0000256" key="2">
    <source>
        <dbReference type="ARBA" id="ARBA00004496"/>
    </source>
</evidence>
<dbReference type="PANTHER" id="PTHR22969">
    <property type="entry name" value="IKB KINASE"/>
    <property type="match status" value="1"/>
</dbReference>
<keyword evidence="13" id="KW-0175">Coiled coil</keyword>
<evidence type="ECO:0000256" key="3">
    <source>
        <dbReference type="ARBA" id="ARBA00012442"/>
    </source>
</evidence>
<evidence type="ECO:0000256" key="5">
    <source>
        <dbReference type="ARBA" id="ARBA00022527"/>
    </source>
</evidence>
<dbReference type="InterPro" id="IPR011009">
    <property type="entry name" value="Kinase-like_dom_sf"/>
</dbReference>
<dbReference type="EMBL" id="CAXITT010000085">
    <property type="protein sequence ID" value="CAL1531320.1"/>
    <property type="molecule type" value="Genomic_DNA"/>
</dbReference>
<evidence type="ECO:0000313" key="16">
    <source>
        <dbReference type="Proteomes" id="UP001497497"/>
    </source>
</evidence>